<dbReference type="OrthoDB" id="9821788at2"/>
<dbReference type="Proteomes" id="UP000297693">
    <property type="component" value="Unassembled WGS sequence"/>
</dbReference>
<dbReference type="RefSeq" id="WP_135624536.1">
    <property type="nucleotide sequence ID" value="NZ_RQGD01000035.1"/>
</dbReference>
<evidence type="ECO:0000313" key="2">
    <source>
        <dbReference type="Proteomes" id="UP000297693"/>
    </source>
</evidence>
<protein>
    <submittedName>
        <fullName evidence="1">Uncharacterized protein</fullName>
    </submittedName>
</protein>
<name>A0A4R9JWN1_9LEPT</name>
<proteinExistence type="predicted"/>
<reference evidence="1" key="1">
    <citation type="journal article" date="2019" name="PLoS Negl. Trop. Dis.">
        <title>Revisiting the worldwide diversity of Leptospira species in the environment.</title>
        <authorList>
            <person name="Vincent A.T."/>
            <person name="Schiettekatte O."/>
            <person name="Bourhy P."/>
            <person name="Veyrier F.J."/>
            <person name="Picardeau M."/>
        </authorList>
    </citation>
    <scope>NUCLEOTIDE SEQUENCE [LARGE SCALE GENOMIC DNA]</scope>
    <source>
        <strain evidence="1">201702476</strain>
    </source>
</reference>
<dbReference type="AlphaFoldDB" id="A0A4R9JWN1"/>
<gene>
    <name evidence="1" type="ORF">EHQ58_14085</name>
</gene>
<organism evidence="1 2">
    <name type="scientific">Leptospira ognonensis</name>
    <dbReference type="NCBI Taxonomy" id="2484945"/>
    <lineage>
        <taxon>Bacteria</taxon>
        <taxon>Pseudomonadati</taxon>
        <taxon>Spirochaetota</taxon>
        <taxon>Spirochaetia</taxon>
        <taxon>Leptospirales</taxon>
        <taxon>Leptospiraceae</taxon>
        <taxon>Leptospira</taxon>
    </lineage>
</organism>
<keyword evidence="2" id="KW-1185">Reference proteome</keyword>
<accession>A0A4R9JWN1</accession>
<dbReference type="EMBL" id="RQGD01000035">
    <property type="protein sequence ID" value="TGL57413.1"/>
    <property type="molecule type" value="Genomic_DNA"/>
</dbReference>
<comment type="caution">
    <text evidence="1">The sequence shown here is derived from an EMBL/GenBank/DDBJ whole genome shotgun (WGS) entry which is preliminary data.</text>
</comment>
<sequence length="214" mass="24858">MVNLFEPFLISLLRKHQVSLATAKTEERHADQVRIPDTKLFSKITSASKQEGTADLPIGNVGVKASFFSPWKTERWLEILKDTKSTTSEDTKPHWNFLFPEIPWSSERIYWRDEKSKSQFFGTLGKNQDTFCLCLLFDSLRTGKVWIYIEHSVRPESSCAIIFQTEKDFMKRKIEQDKSLLQKELKNLGNIRISVETNNDNLVKMTQIQRGILV</sequence>
<evidence type="ECO:0000313" key="1">
    <source>
        <dbReference type="EMBL" id="TGL57413.1"/>
    </source>
</evidence>